<feature type="domain" description="N-acetyltransferase" evidence="1">
    <location>
        <begin position="1"/>
        <end position="139"/>
    </location>
</feature>
<sequence>MQTERIPAYAQLVGQWTEERHLAAMADGRHAYFIARRGDAPVGFAILRDWASPEHATLLKRIVVGEAGRGDGAALLRAVMDAVFGQTAVHRLWLGVYPENVRARRAYASAGFVEEGVMRGSAFFHGAYRDEVMMSVLRPDWSRLRGATGDQR</sequence>
<dbReference type="PANTHER" id="PTHR43415:SF3">
    <property type="entry name" value="GNAT-FAMILY ACETYLTRANSFERASE"/>
    <property type="match status" value="1"/>
</dbReference>
<dbReference type="EMBL" id="QGNA01000002">
    <property type="protein sequence ID" value="PWS37735.1"/>
    <property type="molecule type" value="Genomic_DNA"/>
</dbReference>
<dbReference type="InterPro" id="IPR016181">
    <property type="entry name" value="Acyl_CoA_acyltransferase"/>
</dbReference>
<dbReference type="InterPro" id="IPR000182">
    <property type="entry name" value="GNAT_dom"/>
</dbReference>
<dbReference type="SUPFAM" id="SSF55729">
    <property type="entry name" value="Acyl-CoA N-acyltransferases (Nat)"/>
    <property type="match status" value="1"/>
</dbReference>
<gene>
    <name evidence="2" type="ORF">DFH01_12010</name>
</gene>
<dbReference type="Gene3D" id="3.40.630.30">
    <property type="match status" value="1"/>
</dbReference>
<dbReference type="OrthoDB" id="9803907at2"/>
<evidence type="ECO:0000259" key="1">
    <source>
        <dbReference type="PROSITE" id="PS51186"/>
    </source>
</evidence>
<evidence type="ECO:0000313" key="3">
    <source>
        <dbReference type="Proteomes" id="UP000245765"/>
    </source>
</evidence>
<protein>
    <submittedName>
        <fullName evidence="2">GNAT family N-acetyltransferase</fullName>
    </submittedName>
</protein>
<dbReference type="Pfam" id="PF00583">
    <property type="entry name" value="Acetyltransf_1"/>
    <property type="match status" value="1"/>
</dbReference>
<dbReference type="AlphaFoldDB" id="A0A317FG13"/>
<dbReference type="Proteomes" id="UP000245765">
    <property type="component" value="Unassembled WGS sequence"/>
</dbReference>
<comment type="caution">
    <text evidence="2">The sequence shown here is derived from an EMBL/GenBank/DDBJ whole genome shotgun (WGS) entry which is preliminary data.</text>
</comment>
<keyword evidence="3" id="KW-1185">Reference proteome</keyword>
<organism evidence="2 3">
    <name type="scientific">Falsiroseomonas bella</name>
    <dbReference type="NCBI Taxonomy" id="2184016"/>
    <lineage>
        <taxon>Bacteria</taxon>
        <taxon>Pseudomonadati</taxon>
        <taxon>Pseudomonadota</taxon>
        <taxon>Alphaproteobacteria</taxon>
        <taxon>Acetobacterales</taxon>
        <taxon>Roseomonadaceae</taxon>
        <taxon>Falsiroseomonas</taxon>
    </lineage>
</organism>
<dbReference type="GO" id="GO:0016747">
    <property type="term" value="F:acyltransferase activity, transferring groups other than amino-acyl groups"/>
    <property type="evidence" value="ECO:0007669"/>
    <property type="project" value="InterPro"/>
</dbReference>
<reference evidence="3" key="1">
    <citation type="submission" date="2018-05" db="EMBL/GenBank/DDBJ databases">
        <authorList>
            <person name="Du Z."/>
            <person name="Wang X."/>
        </authorList>
    </citation>
    <scope>NUCLEOTIDE SEQUENCE [LARGE SCALE GENOMIC DNA]</scope>
    <source>
        <strain evidence="3">CQN31</strain>
    </source>
</reference>
<accession>A0A317FG13</accession>
<proteinExistence type="predicted"/>
<evidence type="ECO:0000313" key="2">
    <source>
        <dbReference type="EMBL" id="PWS37735.1"/>
    </source>
</evidence>
<dbReference type="PROSITE" id="PS51186">
    <property type="entry name" value="GNAT"/>
    <property type="match status" value="1"/>
</dbReference>
<dbReference type="PANTHER" id="PTHR43415">
    <property type="entry name" value="SPERMIDINE N(1)-ACETYLTRANSFERASE"/>
    <property type="match status" value="1"/>
</dbReference>
<name>A0A317FG13_9PROT</name>
<keyword evidence="2" id="KW-0808">Transferase</keyword>